<dbReference type="RefSeq" id="WP_354558241.1">
    <property type="nucleotide sequence ID" value="NZ_JBEPMB010000009.1"/>
</dbReference>
<protein>
    <submittedName>
        <fullName evidence="2">ABC-type proline/glycine betaine transport system ATPase subunit</fullName>
    </submittedName>
</protein>
<dbReference type="Gene3D" id="3.40.50.300">
    <property type="entry name" value="P-loop containing nucleotide triphosphate hydrolases"/>
    <property type="match status" value="1"/>
</dbReference>
<evidence type="ECO:0000313" key="3">
    <source>
        <dbReference type="Proteomes" id="UP001549047"/>
    </source>
</evidence>
<dbReference type="PANTHER" id="PTHR43869:SF1">
    <property type="entry name" value="GLYCINE BETAINE_PROLINE BETAINE TRANSPORT SYSTEM ATP-BINDING PROTEIN PROV"/>
    <property type="match status" value="1"/>
</dbReference>
<dbReference type="PANTHER" id="PTHR43869">
    <property type="entry name" value="GLYCINE BETAINE/PROLINE BETAINE TRANSPORT SYSTEM ATP-BINDING PROTEIN PROV"/>
    <property type="match status" value="1"/>
</dbReference>
<dbReference type="Pfam" id="PF00005">
    <property type="entry name" value="ABC_tran"/>
    <property type="match status" value="1"/>
</dbReference>
<reference evidence="2 3" key="1">
    <citation type="submission" date="2024-06" db="EMBL/GenBank/DDBJ databases">
        <title>Genomic Encyclopedia of Type Strains, Phase IV (KMG-IV): sequencing the most valuable type-strain genomes for metagenomic binning, comparative biology and taxonomic classification.</title>
        <authorList>
            <person name="Goeker M."/>
        </authorList>
    </citation>
    <scope>NUCLEOTIDE SEQUENCE [LARGE SCALE GENOMIC DNA]</scope>
    <source>
        <strain evidence="2 3">DSM 29780</strain>
    </source>
</reference>
<dbReference type="SUPFAM" id="SSF52540">
    <property type="entry name" value="P-loop containing nucleoside triphosphate hydrolases"/>
    <property type="match status" value="1"/>
</dbReference>
<evidence type="ECO:0000313" key="2">
    <source>
        <dbReference type="EMBL" id="MET3615775.1"/>
    </source>
</evidence>
<evidence type="ECO:0000259" key="1">
    <source>
        <dbReference type="Pfam" id="PF00005"/>
    </source>
</evidence>
<organism evidence="2 3">
    <name type="scientific">Rhizobium aquaticum</name>
    <dbReference type="NCBI Taxonomy" id="1549636"/>
    <lineage>
        <taxon>Bacteria</taxon>
        <taxon>Pseudomonadati</taxon>
        <taxon>Pseudomonadota</taxon>
        <taxon>Alphaproteobacteria</taxon>
        <taxon>Hyphomicrobiales</taxon>
        <taxon>Rhizobiaceae</taxon>
        <taxon>Rhizobium/Agrobacterium group</taxon>
        <taxon>Rhizobium</taxon>
    </lineage>
</organism>
<dbReference type="InterPro" id="IPR003439">
    <property type="entry name" value="ABC_transporter-like_ATP-bd"/>
</dbReference>
<keyword evidence="3" id="KW-1185">Reference proteome</keyword>
<dbReference type="InterPro" id="IPR027417">
    <property type="entry name" value="P-loop_NTPase"/>
</dbReference>
<gene>
    <name evidence="2" type="ORF">ABID16_004122</name>
</gene>
<dbReference type="InterPro" id="IPR051921">
    <property type="entry name" value="ABC_osmolyte_uptake_ATP-bind"/>
</dbReference>
<proteinExistence type="predicted"/>
<dbReference type="EMBL" id="JBEPMB010000009">
    <property type="protein sequence ID" value="MET3615775.1"/>
    <property type="molecule type" value="Genomic_DNA"/>
</dbReference>
<accession>A0ABV2J4U9</accession>
<name>A0ABV2J4U9_9HYPH</name>
<dbReference type="Proteomes" id="UP001549047">
    <property type="component" value="Unassembled WGS sequence"/>
</dbReference>
<feature type="domain" description="ABC transporter" evidence="1">
    <location>
        <begin position="42"/>
        <end position="87"/>
    </location>
</feature>
<sequence length="100" mass="10398">MIVECRHLWKVHGGRGTDPNAAGGSVEEAVARAEKAGAHVALADINIGVERGETLVIMGLSGSGKSTLLRCLTRRIEPSSAEVMLEGLHDTSIQTHAGAA</sequence>
<comment type="caution">
    <text evidence="2">The sequence shown here is derived from an EMBL/GenBank/DDBJ whole genome shotgun (WGS) entry which is preliminary data.</text>
</comment>